<organism evidence="2 3">
    <name type="scientific">Nonomuraea ferruginea</name>
    <dbReference type="NCBI Taxonomy" id="46174"/>
    <lineage>
        <taxon>Bacteria</taxon>
        <taxon>Bacillati</taxon>
        <taxon>Actinomycetota</taxon>
        <taxon>Actinomycetes</taxon>
        <taxon>Streptosporangiales</taxon>
        <taxon>Streptosporangiaceae</taxon>
        <taxon>Nonomuraea</taxon>
    </lineage>
</organism>
<keyword evidence="1" id="KW-0732">Signal</keyword>
<gene>
    <name evidence="2" type="ORF">OUY24_25810</name>
</gene>
<dbReference type="RefSeq" id="WP_271278159.1">
    <property type="nucleotide sequence ID" value="NZ_BAABFD010000015.1"/>
</dbReference>
<accession>A0ABT4T4G2</accession>
<name>A0ABT4T4G2_9ACTN</name>
<dbReference type="PROSITE" id="PS51318">
    <property type="entry name" value="TAT"/>
    <property type="match status" value="1"/>
</dbReference>
<dbReference type="InterPro" id="IPR006311">
    <property type="entry name" value="TAT_signal"/>
</dbReference>
<feature type="signal peptide" evidence="1">
    <location>
        <begin position="1"/>
        <end position="27"/>
    </location>
</feature>
<protein>
    <submittedName>
        <fullName evidence="2">Uncharacterized protein</fullName>
    </submittedName>
</protein>
<dbReference type="Proteomes" id="UP001212498">
    <property type="component" value="Unassembled WGS sequence"/>
</dbReference>
<evidence type="ECO:0000313" key="3">
    <source>
        <dbReference type="Proteomes" id="UP001212498"/>
    </source>
</evidence>
<dbReference type="EMBL" id="JAPNUD010000084">
    <property type="protein sequence ID" value="MDA0644058.1"/>
    <property type="molecule type" value="Genomic_DNA"/>
</dbReference>
<sequence>MNTTIRSLLAGGAAAAILLTSSAAAEAAAAPRYRAPKIFGTSFQADPKHDFTRSPRPRHNGILRGWITHVSGGVAEYEPIRWKKGKVTEGRFVGPPEGDVRVYASPIARKVVFLSALGCGHKMTGLTVDRRTGLGSKRCSRADLIKRAQRGERPALITVHKGQIVKVQEIFTP</sequence>
<comment type="caution">
    <text evidence="2">The sequence shown here is derived from an EMBL/GenBank/DDBJ whole genome shotgun (WGS) entry which is preliminary data.</text>
</comment>
<reference evidence="2 3" key="1">
    <citation type="submission" date="2022-11" db="EMBL/GenBank/DDBJ databases">
        <title>Nonomuraea corallina sp. nov., a new species of the genus Nonomuraea isolated from sea side sediment in Thai sea.</title>
        <authorList>
            <person name="Ngamcharungchit C."/>
            <person name="Matsumoto A."/>
            <person name="Suriyachadkun C."/>
            <person name="Panbangred W."/>
            <person name="Inahashi Y."/>
            <person name="Intra B."/>
        </authorList>
    </citation>
    <scope>NUCLEOTIDE SEQUENCE [LARGE SCALE GENOMIC DNA]</scope>
    <source>
        <strain evidence="2 3">DSM 43553</strain>
    </source>
</reference>
<feature type="chain" id="PRO_5046664374" evidence="1">
    <location>
        <begin position="28"/>
        <end position="173"/>
    </location>
</feature>
<evidence type="ECO:0000256" key="1">
    <source>
        <dbReference type="SAM" id="SignalP"/>
    </source>
</evidence>
<proteinExistence type="predicted"/>
<evidence type="ECO:0000313" key="2">
    <source>
        <dbReference type="EMBL" id="MDA0644058.1"/>
    </source>
</evidence>
<keyword evidence="3" id="KW-1185">Reference proteome</keyword>